<dbReference type="PANTHER" id="PTHR39321">
    <property type="entry name" value="NICOTINATE-NUCLEOTIDE ADENYLYLTRANSFERASE-RELATED"/>
    <property type="match status" value="1"/>
</dbReference>
<evidence type="ECO:0000259" key="11">
    <source>
        <dbReference type="Pfam" id="PF01467"/>
    </source>
</evidence>
<sequence>MRLGVFGGTFDPIHIGHLVIAQVALEEAGLDQVLFVPAGVNPLKVGKAATPGEHRLAMVKLAIAGTPQFAVTDWELRRDGPSYTALTLAYIREQHPDDELFLIIGADNLEILPNWRDVERIAELATILALTRPGTDLQASAAAAGAQLAGLRSRIRLVEIPGLDISSTWLRDRLVKNRSVAHLLPAEVIGYCKENKLYE</sequence>
<feature type="domain" description="Cytidyltransferase-like" evidence="11">
    <location>
        <begin position="5"/>
        <end position="173"/>
    </location>
</feature>
<dbReference type="Pfam" id="PF01467">
    <property type="entry name" value="CTP_transf_like"/>
    <property type="match status" value="1"/>
</dbReference>
<keyword evidence="6 10" id="KW-0547">Nucleotide-binding</keyword>
<dbReference type="InterPro" id="IPR004821">
    <property type="entry name" value="Cyt_trans-like"/>
</dbReference>
<dbReference type="NCBIfam" id="TIGR00482">
    <property type="entry name" value="nicotinate (nicotinamide) nucleotide adenylyltransferase"/>
    <property type="match status" value="1"/>
</dbReference>
<dbReference type="EMBL" id="JAPMLT010000004">
    <property type="protein sequence ID" value="MCX7570460.1"/>
    <property type="molecule type" value="Genomic_DNA"/>
</dbReference>
<comment type="similarity">
    <text evidence="10">Belongs to the NadD family.</text>
</comment>
<dbReference type="NCBIfam" id="NF000840">
    <property type="entry name" value="PRK00071.1-3"/>
    <property type="match status" value="1"/>
</dbReference>
<keyword evidence="13" id="KW-1185">Reference proteome</keyword>
<keyword evidence="5 10" id="KW-0548">Nucleotidyltransferase</keyword>
<comment type="pathway">
    <text evidence="2 10">Cofactor biosynthesis; NAD(+) biosynthesis; deamido-NAD(+) from nicotinate D-ribonucleotide: step 1/1.</text>
</comment>
<keyword evidence="3 10" id="KW-0662">Pyridine nucleotide biosynthesis</keyword>
<dbReference type="Gene3D" id="3.40.50.620">
    <property type="entry name" value="HUPs"/>
    <property type="match status" value="1"/>
</dbReference>
<gene>
    <name evidence="10 12" type="primary">nadD</name>
    <name evidence="12" type="ORF">OS242_10855</name>
</gene>
<keyword evidence="8 10" id="KW-0520">NAD</keyword>
<evidence type="ECO:0000256" key="4">
    <source>
        <dbReference type="ARBA" id="ARBA00022679"/>
    </source>
</evidence>
<dbReference type="InterPro" id="IPR005248">
    <property type="entry name" value="NadD/NMNAT"/>
</dbReference>
<dbReference type="RefSeq" id="WP_267151704.1">
    <property type="nucleotide sequence ID" value="NZ_JAPMLT010000004.1"/>
</dbReference>
<comment type="function">
    <text evidence="1 10">Catalyzes the reversible adenylation of nicotinate mononucleotide (NaMN) to nicotinic acid adenine dinucleotide (NaAD).</text>
</comment>
<dbReference type="Proteomes" id="UP001208017">
    <property type="component" value="Unassembled WGS sequence"/>
</dbReference>
<comment type="catalytic activity">
    <reaction evidence="9 10">
        <text>nicotinate beta-D-ribonucleotide + ATP + H(+) = deamido-NAD(+) + diphosphate</text>
        <dbReference type="Rhea" id="RHEA:22860"/>
        <dbReference type="ChEBI" id="CHEBI:15378"/>
        <dbReference type="ChEBI" id="CHEBI:30616"/>
        <dbReference type="ChEBI" id="CHEBI:33019"/>
        <dbReference type="ChEBI" id="CHEBI:57502"/>
        <dbReference type="ChEBI" id="CHEBI:58437"/>
        <dbReference type="EC" id="2.7.7.18"/>
    </reaction>
</comment>
<protein>
    <recommendedName>
        <fullName evidence="10">Probable nicotinate-nucleotide adenylyltransferase</fullName>
        <ecNumber evidence="10">2.7.7.18</ecNumber>
    </recommendedName>
    <alternativeName>
        <fullName evidence="10">Deamido-NAD(+) diphosphorylase</fullName>
    </alternativeName>
    <alternativeName>
        <fullName evidence="10">Deamido-NAD(+) pyrophosphorylase</fullName>
    </alternativeName>
    <alternativeName>
        <fullName evidence="10">Nicotinate mononucleotide adenylyltransferase</fullName>
        <shortName evidence="10">NaMN adenylyltransferase</shortName>
    </alternativeName>
</protein>
<dbReference type="HAMAP" id="MF_00244">
    <property type="entry name" value="NaMN_adenylyltr"/>
    <property type="match status" value="1"/>
</dbReference>
<evidence type="ECO:0000256" key="8">
    <source>
        <dbReference type="ARBA" id="ARBA00023027"/>
    </source>
</evidence>
<accession>A0ABT3X4E7</accession>
<organism evidence="12 13">
    <name type="scientific">Tumebacillus lacus</name>
    <dbReference type="NCBI Taxonomy" id="2995335"/>
    <lineage>
        <taxon>Bacteria</taxon>
        <taxon>Bacillati</taxon>
        <taxon>Bacillota</taxon>
        <taxon>Bacilli</taxon>
        <taxon>Bacillales</taxon>
        <taxon>Alicyclobacillaceae</taxon>
        <taxon>Tumebacillus</taxon>
    </lineage>
</organism>
<evidence type="ECO:0000256" key="9">
    <source>
        <dbReference type="ARBA" id="ARBA00048721"/>
    </source>
</evidence>
<keyword evidence="4 10" id="KW-0808">Transferase</keyword>
<dbReference type="EC" id="2.7.7.18" evidence="10"/>
<evidence type="ECO:0000256" key="2">
    <source>
        <dbReference type="ARBA" id="ARBA00005019"/>
    </source>
</evidence>
<evidence type="ECO:0000256" key="3">
    <source>
        <dbReference type="ARBA" id="ARBA00022642"/>
    </source>
</evidence>
<evidence type="ECO:0000256" key="6">
    <source>
        <dbReference type="ARBA" id="ARBA00022741"/>
    </source>
</evidence>
<dbReference type="NCBIfam" id="TIGR00125">
    <property type="entry name" value="cyt_tran_rel"/>
    <property type="match status" value="1"/>
</dbReference>
<evidence type="ECO:0000256" key="5">
    <source>
        <dbReference type="ARBA" id="ARBA00022695"/>
    </source>
</evidence>
<reference evidence="12 13" key="1">
    <citation type="submission" date="2022-11" db="EMBL/GenBank/DDBJ databases">
        <title>Study of microbial diversity in lake waters.</title>
        <authorList>
            <person name="Zhang J."/>
        </authorList>
    </citation>
    <scope>NUCLEOTIDE SEQUENCE [LARGE SCALE GENOMIC DNA]</scope>
    <source>
        <strain evidence="12 13">DT12</strain>
    </source>
</reference>
<dbReference type="InterPro" id="IPR014729">
    <property type="entry name" value="Rossmann-like_a/b/a_fold"/>
</dbReference>
<keyword evidence="7 10" id="KW-0067">ATP-binding</keyword>
<evidence type="ECO:0000313" key="12">
    <source>
        <dbReference type="EMBL" id="MCX7570460.1"/>
    </source>
</evidence>
<dbReference type="SUPFAM" id="SSF52374">
    <property type="entry name" value="Nucleotidylyl transferase"/>
    <property type="match status" value="1"/>
</dbReference>
<evidence type="ECO:0000313" key="13">
    <source>
        <dbReference type="Proteomes" id="UP001208017"/>
    </source>
</evidence>
<proteinExistence type="inferred from homology"/>
<dbReference type="GO" id="GO:0004515">
    <property type="term" value="F:nicotinate-nucleotide adenylyltransferase activity"/>
    <property type="evidence" value="ECO:0007669"/>
    <property type="project" value="UniProtKB-EC"/>
</dbReference>
<name>A0ABT3X4E7_9BACL</name>
<evidence type="ECO:0000256" key="10">
    <source>
        <dbReference type="HAMAP-Rule" id="MF_00244"/>
    </source>
</evidence>
<dbReference type="CDD" id="cd02165">
    <property type="entry name" value="NMNAT"/>
    <property type="match status" value="1"/>
</dbReference>
<evidence type="ECO:0000256" key="1">
    <source>
        <dbReference type="ARBA" id="ARBA00002324"/>
    </source>
</evidence>
<comment type="caution">
    <text evidence="12">The sequence shown here is derived from an EMBL/GenBank/DDBJ whole genome shotgun (WGS) entry which is preliminary data.</text>
</comment>
<dbReference type="PANTHER" id="PTHR39321:SF3">
    <property type="entry name" value="PHOSPHOPANTETHEINE ADENYLYLTRANSFERASE"/>
    <property type="match status" value="1"/>
</dbReference>
<evidence type="ECO:0000256" key="7">
    <source>
        <dbReference type="ARBA" id="ARBA00022840"/>
    </source>
</evidence>